<keyword evidence="7" id="KW-1185">Reference proteome</keyword>
<organism evidence="6 7">
    <name type="scientific">Kribbella flavida (strain DSM 17836 / JCM 10339 / NBRC 14399)</name>
    <dbReference type="NCBI Taxonomy" id="479435"/>
    <lineage>
        <taxon>Bacteria</taxon>
        <taxon>Bacillati</taxon>
        <taxon>Actinomycetota</taxon>
        <taxon>Actinomycetes</taxon>
        <taxon>Propionibacteriales</taxon>
        <taxon>Kribbellaceae</taxon>
        <taxon>Kribbella</taxon>
    </lineage>
</organism>
<protein>
    <submittedName>
        <fullName evidence="6">Penicillin amidase</fullName>
        <ecNumber evidence="6">3.5.1.11</ecNumber>
    </submittedName>
</protein>
<dbReference type="Gene3D" id="3.60.20.10">
    <property type="entry name" value="Glutamine Phosphoribosylpyrophosphate, subunit 1, domain 1"/>
    <property type="match status" value="1"/>
</dbReference>
<reference evidence="6 7" key="2">
    <citation type="journal article" date="2010" name="Stand. Genomic Sci.">
        <title>Complete genome sequence of Kribbella flavida type strain (IFO 14399).</title>
        <authorList>
            <person name="Pukall R."/>
            <person name="Lapidus A."/>
            <person name="Glavina Del Rio T."/>
            <person name="Copeland A."/>
            <person name="Tice H."/>
            <person name="Cheng J.-F."/>
            <person name="Lucas S."/>
            <person name="Chen F."/>
            <person name="Nolan M."/>
            <person name="LaButti K."/>
            <person name="Pati A."/>
            <person name="Ivanova N."/>
            <person name="Mavrommatis K."/>
            <person name="Mikhailova N."/>
            <person name="Pitluck S."/>
            <person name="Bruce D."/>
            <person name="Goodwin L."/>
            <person name="Land M."/>
            <person name="Hauser L."/>
            <person name="Chang Y.-J."/>
            <person name="Jeffries C.D."/>
            <person name="Chen A."/>
            <person name="Palaniappan K."/>
            <person name="Chain P."/>
            <person name="Rohde M."/>
            <person name="Goeker M."/>
            <person name="Bristow J."/>
            <person name="Eisen J.A."/>
            <person name="Markowitz V."/>
            <person name="Hugenholtz P."/>
            <person name="Kyrpides N.C."/>
            <person name="Klenk H.-P."/>
            <person name="Brettin T."/>
        </authorList>
    </citation>
    <scope>NUCLEOTIDE SEQUENCE [LARGE SCALE GENOMIC DNA]</scope>
    <source>
        <strain evidence="7">DSM 17836 / JCM 10339 / NBRC 14399</strain>
    </source>
</reference>
<name>D2Q1I5_KRIFD</name>
<dbReference type="InterPro" id="IPR000421">
    <property type="entry name" value="FA58C"/>
</dbReference>
<feature type="region of interest" description="Disordered" evidence="4">
    <location>
        <begin position="321"/>
        <end position="389"/>
    </location>
</feature>
<dbReference type="STRING" id="479435.Kfla_1069"/>
<dbReference type="InterPro" id="IPR043146">
    <property type="entry name" value="Penicillin_amidase_N_B-knob"/>
</dbReference>
<proteinExistence type="inferred from homology"/>
<dbReference type="PROSITE" id="PS50022">
    <property type="entry name" value="FA58C_3"/>
    <property type="match status" value="1"/>
</dbReference>
<dbReference type="RefSeq" id="WP_012918729.1">
    <property type="nucleotide sequence ID" value="NC_013729.1"/>
</dbReference>
<evidence type="ECO:0000313" key="6">
    <source>
        <dbReference type="EMBL" id="ADB30173.1"/>
    </source>
</evidence>
<accession>D2Q1I5</accession>
<evidence type="ECO:0000256" key="3">
    <source>
        <dbReference type="ARBA" id="ARBA00023145"/>
    </source>
</evidence>
<dbReference type="Gene3D" id="2.30.120.10">
    <property type="match status" value="1"/>
</dbReference>
<evidence type="ECO:0000256" key="2">
    <source>
        <dbReference type="ARBA" id="ARBA00022801"/>
    </source>
</evidence>
<dbReference type="PANTHER" id="PTHR34218">
    <property type="entry name" value="PEPTIDASE S45 PENICILLIN AMIDASE"/>
    <property type="match status" value="1"/>
</dbReference>
<dbReference type="InterPro" id="IPR008979">
    <property type="entry name" value="Galactose-bd-like_sf"/>
</dbReference>
<keyword evidence="2 6" id="KW-0378">Hydrolase</keyword>
<comment type="similarity">
    <text evidence="1">Belongs to the peptidase S45 family.</text>
</comment>
<dbReference type="Gene3D" id="1.10.1400.10">
    <property type="match status" value="1"/>
</dbReference>
<evidence type="ECO:0000256" key="4">
    <source>
        <dbReference type="SAM" id="MobiDB-lite"/>
    </source>
</evidence>
<dbReference type="SUPFAM" id="SSF56235">
    <property type="entry name" value="N-terminal nucleophile aminohydrolases (Ntn hydrolases)"/>
    <property type="match status" value="1"/>
</dbReference>
<dbReference type="AlphaFoldDB" id="D2Q1I5"/>
<dbReference type="Gene3D" id="2.60.120.260">
    <property type="entry name" value="Galactose-binding domain-like"/>
    <property type="match status" value="1"/>
</dbReference>
<dbReference type="InterPro" id="IPR029055">
    <property type="entry name" value="Ntn_hydrolases_N"/>
</dbReference>
<feature type="domain" description="F5/8 type C" evidence="5">
    <location>
        <begin position="932"/>
        <end position="1072"/>
    </location>
</feature>
<evidence type="ECO:0000313" key="7">
    <source>
        <dbReference type="Proteomes" id="UP000007967"/>
    </source>
</evidence>
<dbReference type="EMBL" id="CP001736">
    <property type="protein sequence ID" value="ADB30173.1"/>
    <property type="molecule type" value="Genomic_DNA"/>
</dbReference>
<sequence length="1072" mass="116198">MPSRPAHRQLSRSALRTTTAVLAAGAVVLAGLSTPARAERRTVVQPAATAPADYCLEQCSDIVPPGQNGNATFADLLLFKGFGTRPAHFSDTLKPYERLVWNSQGITDDGLAPYFDDASFGVRAGDVASTVKPRPDVTIVRDRSRGIPHITGTTREGTMFGAGYAGAQDRLFVMDVFRHLGRGQLTPFAGGAPGNREFEQEFWRTAPYTEAELQKQYDDADERYGADGRKLQQDIQAWVDGVNHYIASVGIAYPGEYVALGLPTPRPWKVTDVVATAAVVAGIFGTGGGGEMASALALLEAQAKYGVTEGTKVWQSFRSQNDPEANTTVHNGATFPYGTTEENPAGRALPDRGSVTPEPLVVDQTGSASRRKAALPKSSDAVKPPNKAQGKKALKGIFDGGVLPEGFGPKGMSNALLISGAHTESGNPVAVYGPQTGYFAPQLLLRQELQGPGVSSRGVAFAGLNFYTLIGRGADYSWSATSAGQDITDTYAVPLCEPGGGTPTKASTHYLFRDQCTPIEKLERRNAWYPSLGSSEPAGAYTLVAQRTKYGIVTHRGTVGGRPVLFTKNRSTYGNEAGSALGFMLFNDPDRIRSAQDFRAAAHTIGYTFNWFYTDKDDIAYYNSGDNPVRPPGADPNLPTWSSYEWQGWNPDTNRATYTPASEHPQVVNQDYLTSWNNKQAPGFSAADGNFGYNSVYRSQPLDDRIEAVLDSGQKFTRGKLVEAMEDAATVDLRADKVLPYLLRVLNSAPVTDPAVADAIAELTAWQSAGSHRRTANEASKTYQHAEAIRILDAWWPLLVPAQFRTKLGPELYDALVRAQKIDERPGAQGSAFQNGWWGFVQRDLRMVLGDPVATPQPVTYCGGGSLSECRTVLADSLAAAVQVPAATTYPATADCAAGDQYCADQIVHQPMGGITQDRIAWVNRPTYQQVVEFPARRGDDVSNQALGRTATASSHETGWFSSPPGNAVDGNLTTRWASNWSDPQWLKVDFGSEQAIRRVVLRWEAAYATAYRVEVSRDNVNWQQVFATSNGNGGTDVVRFAPAQARYVRVTGTQRATRYGYSLHELQVYRQ</sequence>
<dbReference type="InterPro" id="IPR023343">
    <property type="entry name" value="Penicillin_amidase_dom1"/>
</dbReference>
<dbReference type="HOGENOM" id="CLU_311672_0_0_11"/>
<dbReference type="InterPro" id="IPR043147">
    <property type="entry name" value="Penicillin_amidase_A-knob"/>
</dbReference>
<dbReference type="Gene3D" id="1.10.439.10">
    <property type="entry name" value="Penicillin Amidohydrolase, domain 1"/>
    <property type="match status" value="1"/>
</dbReference>
<dbReference type="OrthoDB" id="5240333at2"/>
<evidence type="ECO:0000259" key="5">
    <source>
        <dbReference type="PROSITE" id="PS50022"/>
    </source>
</evidence>
<reference evidence="7" key="1">
    <citation type="submission" date="2009-09" db="EMBL/GenBank/DDBJ databases">
        <title>The complete genome of Kribbella flavida DSM 17836.</title>
        <authorList>
            <consortium name="US DOE Joint Genome Institute (JGI-PGF)"/>
            <person name="Lucas S."/>
            <person name="Copeland A."/>
            <person name="Lapidus A."/>
            <person name="Glavina del Rio T."/>
            <person name="Dalin E."/>
            <person name="Tice H."/>
            <person name="Bruce D."/>
            <person name="Goodwin L."/>
            <person name="Pitluck S."/>
            <person name="Kyrpides N."/>
            <person name="Mavromatis K."/>
            <person name="Ivanova N."/>
            <person name="Saunders E."/>
            <person name="Brettin T."/>
            <person name="Detter J.C."/>
            <person name="Han C."/>
            <person name="Larimer F."/>
            <person name="Land M."/>
            <person name="Hauser L."/>
            <person name="Markowitz V."/>
            <person name="Cheng J.-F."/>
            <person name="Hugenholtz P."/>
            <person name="Woyke T."/>
            <person name="Wu D."/>
            <person name="Pukall R."/>
            <person name="Klenk H.-P."/>
            <person name="Eisen J.A."/>
        </authorList>
    </citation>
    <scope>NUCLEOTIDE SEQUENCE [LARGE SCALE GENOMIC DNA]</scope>
    <source>
        <strain evidence="7">DSM 17836 / JCM 10339 / NBRC 14399</strain>
    </source>
</reference>
<dbReference type="Pfam" id="PF01804">
    <property type="entry name" value="Penicil_amidase"/>
    <property type="match status" value="1"/>
</dbReference>
<dbReference type="EC" id="3.5.1.11" evidence="6"/>
<dbReference type="Pfam" id="PF00754">
    <property type="entry name" value="F5_F8_type_C"/>
    <property type="match status" value="1"/>
</dbReference>
<dbReference type="MEROPS" id="S45.001"/>
<dbReference type="SMART" id="SM00231">
    <property type="entry name" value="FA58C"/>
    <property type="match status" value="1"/>
</dbReference>
<evidence type="ECO:0000256" key="1">
    <source>
        <dbReference type="ARBA" id="ARBA00006586"/>
    </source>
</evidence>
<dbReference type="CAZy" id="CBM32">
    <property type="family name" value="Carbohydrate-Binding Module Family 32"/>
</dbReference>
<feature type="compositionally biased region" description="Polar residues" evidence="4">
    <location>
        <begin position="321"/>
        <end position="331"/>
    </location>
</feature>
<dbReference type="PANTHER" id="PTHR34218:SF4">
    <property type="entry name" value="ACYL-HOMOSERINE LACTONE ACYLASE QUIP"/>
    <property type="match status" value="1"/>
</dbReference>
<dbReference type="InterPro" id="IPR002692">
    <property type="entry name" value="S45"/>
</dbReference>
<dbReference type="GO" id="GO:0008953">
    <property type="term" value="F:penicillin amidase activity"/>
    <property type="evidence" value="ECO:0007669"/>
    <property type="project" value="UniProtKB-EC"/>
</dbReference>
<keyword evidence="3" id="KW-0865">Zymogen</keyword>
<dbReference type="eggNOG" id="COG2366">
    <property type="taxonomic scope" value="Bacteria"/>
</dbReference>
<dbReference type="SUPFAM" id="SSF49785">
    <property type="entry name" value="Galactose-binding domain-like"/>
    <property type="match status" value="1"/>
</dbReference>
<dbReference type="Proteomes" id="UP000007967">
    <property type="component" value="Chromosome"/>
</dbReference>
<dbReference type="GO" id="GO:0017000">
    <property type="term" value="P:antibiotic biosynthetic process"/>
    <property type="evidence" value="ECO:0007669"/>
    <property type="project" value="InterPro"/>
</dbReference>
<dbReference type="KEGG" id="kfl:Kfla_1069"/>
<gene>
    <name evidence="6" type="ordered locus">Kfla_1069</name>
</gene>